<dbReference type="KEGG" id="pfj:MYCFIDRAFT_177812"/>
<dbReference type="HOGENOM" id="CLU_2559274_0_0_1"/>
<dbReference type="AlphaFoldDB" id="M3ANY8"/>
<organism evidence="2 3">
    <name type="scientific">Pseudocercospora fijiensis (strain CIRAD86)</name>
    <name type="common">Black leaf streak disease fungus</name>
    <name type="synonym">Mycosphaerella fijiensis</name>
    <dbReference type="NCBI Taxonomy" id="383855"/>
    <lineage>
        <taxon>Eukaryota</taxon>
        <taxon>Fungi</taxon>
        <taxon>Dikarya</taxon>
        <taxon>Ascomycota</taxon>
        <taxon>Pezizomycotina</taxon>
        <taxon>Dothideomycetes</taxon>
        <taxon>Dothideomycetidae</taxon>
        <taxon>Mycosphaerellales</taxon>
        <taxon>Mycosphaerellaceae</taxon>
        <taxon>Pseudocercospora</taxon>
    </lineage>
</organism>
<dbReference type="GeneID" id="19333846"/>
<accession>M3ANY8</accession>
<dbReference type="VEuPathDB" id="FungiDB:MYCFIDRAFT_177812"/>
<evidence type="ECO:0000313" key="2">
    <source>
        <dbReference type="EMBL" id="EME79167.1"/>
    </source>
</evidence>
<sequence>MIFWSRCRLNFESERADRADMELNIRGKNAVLARSRWRNCKTTRALMVVGDMPQNCASEGKYSSEGGAKTRYGWKSGSSHED</sequence>
<dbReference type="Proteomes" id="UP000016932">
    <property type="component" value="Unassembled WGS sequence"/>
</dbReference>
<dbReference type="RefSeq" id="XP_007929959.1">
    <property type="nucleotide sequence ID" value="XM_007931768.1"/>
</dbReference>
<dbReference type="EMBL" id="KB446562">
    <property type="protein sequence ID" value="EME79167.1"/>
    <property type="molecule type" value="Genomic_DNA"/>
</dbReference>
<evidence type="ECO:0000313" key="3">
    <source>
        <dbReference type="Proteomes" id="UP000016932"/>
    </source>
</evidence>
<evidence type="ECO:0000256" key="1">
    <source>
        <dbReference type="SAM" id="MobiDB-lite"/>
    </source>
</evidence>
<name>M3ANY8_PSEFD</name>
<reference evidence="2 3" key="1">
    <citation type="journal article" date="2012" name="PLoS Pathog.">
        <title>Diverse lifestyles and strategies of plant pathogenesis encoded in the genomes of eighteen Dothideomycetes fungi.</title>
        <authorList>
            <person name="Ohm R.A."/>
            <person name="Feau N."/>
            <person name="Henrissat B."/>
            <person name="Schoch C.L."/>
            <person name="Horwitz B.A."/>
            <person name="Barry K.W."/>
            <person name="Condon B.J."/>
            <person name="Copeland A.C."/>
            <person name="Dhillon B."/>
            <person name="Glaser F."/>
            <person name="Hesse C.N."/>
            <person name="Kosti I."/>
            <person name="LaButti K."/>
            <person name="Lindquist E.A."/>
            <person name="Lucas S."/>
            <person name="Salamov A.A."/>
            <person name="Bradshaw R.E."/>
            <person name="Ciuffetti L."/>
            <person name="Hamelin R.C."/>
            <person name="Kema G.H.J."/>
            <person name="Lawrence C."/>
            <person name="Scott J.A."/>
            <person name="Spatafora J.W."/>
            <person name="Turgeon B.G."/>
            <person name="de Wit P.J.G.M."/>
            <person name="Zhong S."/>
            <person name="Goodwin S.B."/>
            <person name="Grigoriev I.V."/>
        </authorList>
    </citation>
    <scope>NUCLEOTIDE SEQUENCE [LARGE SCALE GENOMIC DNA]</scope>
    <source>
        <strain evidence="2 3">CIRAD86</strain>
    </source>
</reference>
<feature type="region of interest" description="Disordered" evidence="1">
    <location>
        <begin position="59"/>
        <end position="82"/>
    </location>
</feature>
<gene>
    <name evidence="2" type="ORF">MYCFIDRAFT_177812</name>
</gene>
<proteinExistence type="predicted"/>
<keyword evidence="3" id="KW-1185">Reference proteome</keyword>
<protein>
    <submittedName>
        <fullName evidence="2">Uncharacterized protein</fullName>
    </submittedName>
</protein>